<dbReference type="Proteomes" id="UP000265427">
    <property type="component" value="Unassembled WGS sequence"/>
</dbReference>
<evidence type="ECO:0000313" key="5">
    <source>
        <dbReference type="EMBL" id="RHY63381.1"/>
    </source>
</evidence>
<dbReference type="EMBL" id="QUTG01002796">
    <property type="protein sequence ID" value="RHY94652.1"/>
    <property type="molecule type" value="Genomic_DNA"/>
</dbReference>
<organism evidence="4 14">
    <name type="scientific">Aphanomyces astaci</name>
    <name type="common">Crayfish plague agent</name>
    <dbReference type="NCBI Taxonomy" id="112090"/>
    <lineage>
        <taxon>Eukaryota</taxon>
        <taxon>Sar</taxon>
        <taxon>Stramenopiles</taxon>
        <taxon>Oomycota</taxon>
        <taxon>Saprolegniomycetes</taxon>
        <taxon>Saprolegniales</taxon>
        <taxon>Verrucalvaceae</taxon>
        <taxon>Aphanomyces</taxon>
    </lineage>
</organism>
<name>A0A397CKY0_APHAT</name>
<dbReference type="Proteomes" id="UP000265716">
    <property type="component" value="Unassembled WGS sequence"/>
</dbReference>
<evidence type="ECO:0000313" key="15">
    <source>
        <dbReference type="Proteomes" id="UP000283543"/>
    </source>
</evidence>
<dbReference type="Proteomes" id="UP000285712">
    <property type="component" value="Unassembled WGS sequence"/>
</dbReference>
<dbReference type="InterPro" id="IPR043767">
    <property type="entry name" value="DUF5713"/>
</dbReference>
<protein>
    <submittedName>
        <fullName evidence="4">Uncharacterized protein</fullName>
    </submittedName>
</protein>
<evidence type="ECO:0000313" key="10">
    <source>
        <dbReference type="Proteomes" id="UP000265427"/>
    </source>
</evidence>
<dbReference type="Proteomes" id="UP000266239">
    <property type="component" value="Unassembled WGS sequence"/>
</dbReference>
<dbReference type="EMBL" id="QUTH01004316">
    <property type="protein sequence ID" value="RHZ14453.1"/>
    <property type="molecule type" value="Genomic_DNA"/>
</dbReference>
<evidence type="ECO:0000313" key="7">
    <source>
        <dbReference type="EMBL" id="RHZ08568.1"/>
    </source>
</evidence>
<evidence type="ECO:0000313" key="17">
    <source>
        <dbReference type="Proteomes" id="UP000285712"/>
    </source>
</evidence>
<evidence type="ECO:0000313" key="2">
    <source>
        <dbReference type="EMBL" id="RHY14803.1"/>
    </source>
</evidence>
<evidence type="ECO:0000313" key="16">
    <source>
        <dbReference type="Proteomes" id="UP000285430"/>
    </source>
</evidence>
<evidence type="ECO:0000313" key="9">
    <source>
        <dbReference type="EMBL" id="RHZ16436.1"/>
    </source>
</evidence>
<evidence type="ECO:0000313" key="14">
    <source>
        <dbReference type="Proteomes" id="UP000266643"/>
    </source>
</evidence>
<evidence type="ECO:0000313" key="12">
    <source>
        <dbReference type="Proteomes" id="UP000266196"/>
    </source>
</evidence>
<comment type="caution">
    <text evidence="4">The sequence shown here is derived from an EMBL/GenBank/DDBJ whole genome shotgun (WGS) entry which is preliminary data.</text>
</comment>
<dbReference type="EMBL" id="QUTD01007830">
    <property type="protein sequence ID" value="RHY48544.1"/>
    <property type="molecule type" value="Genomic_DNA"/>
</dbReference>
<dbReference type="Proteomes" id="UP000266196">
    <property type="component" value="Unassembled WGS sequence"/>
</dbReference>
<evidence type="ECO:0000313" key="4">
    <source>
        <dbReference type="EMBL" id="RHY48544.1"/>
    </source>
</evidence>
<dbReference type="Proteomes" id="UP000285430">
    <property type="component" value="Unassembled WGS sequence"/>
</dbReference>
<gene>
    <name evidence="2" type="ORF">DYB25_002216</name>
    <name evidence="9" type="ORF">DYB26_004170</name>
    <name evidence="4" type="ORF">DYB30_004061</name>
    <name evidence="7" type="ORF">DYB31_009743</name>
    <name evidence="5" type="ORF">DYB34_003742</name>
    <name evidence="6" type="ORF">DYB35_006253</name>
    <name evidence="1" type="ORF">DYB36_012027</name>
    <name evidence="8" type="ORF">DYB37_009243</name>
    <name evidence="3" type="ORF">DYB38_005526</name>
</gene>
<sequence length="250" mass="27612">MPTNAKVLAHEFLKDLERDSYFPPDLVLKGKQLLRQLCDDIEEAKPLTPAGLLDLTHATTESFNELEEEFEAHASSTRTSLCCVNPSSILLDSLRPWLQPIAASSGTVLSIGSGSGLFEMLLARHLGPVEHSHERMSVLGVDTAPIDVFLRDCFRLVRDDASVIDTDDKHHLHVSALLAVYLRRPSLLVTYLHAYPHVEVIVLIGPRSENPLLDPHTAAAVSAWGHGVAEITDGVARWDLCQVLRKHLDI</sequence>
<dbReference type="AlphaFoldDB" id="A0A397CKY0"/>
<dbReference type="Pfam" id="PF18977">
    <property type="entry name" value="DUF5713"/>
    <property type="match status" value="1"/>
</dbReference>
<dbReference type="Proteomes" id="UP000266643">
    <property type="component" value="Unassembled WGS sequence"/>
</dbReference>
<evidence type="ECO:0000313" key="8">
    <source>
        <dbReference type="EMBL" id="RHZ14453.1"/>
    </source>
</evidence>
<proteinExistence type="predicted"/>
<reference evidence="10 11" key="1">
    <citation type="submission" date="2018-08" db="EMBL/GenBank/DDBJ databases">
        <title>Aphanomyces genome sequencing and annotation.</title>
        <authorList>
            <person name="Minardi D."/>
            <person name="Oidtmann B."/>
            <person name="Van Der Giezen M."/>
            <person name="Studholme D.J."/>
        </authorList>
    </citation>
    <scope>NUCLEOTIDE SEQUENCE [LARGE SCALE GENOMIC DNA]</scope>
    <source>
        <strain evidence="7 12">197901</strain>
        <strain evidence="4 14">D2</strain>
        <strain evidence="8 16">Da</strain>
        <strain evidence="9 18">FDL457</strain>
        <strain evidence="1 10">Kv</strain>
        <strain evidence="3 11">SA</strain>
        <strain evidence="5 15">Si</strain>
        <strain evidence="6 17">Sv</strain>
        <strain evidence="2 13">Yx</strain>
    </source>
</reference>
<evidence type="ECO:0000313" key="6">
    <source>
        <dbReference type="EMBL" id="RHY94652.1"/>
    </source>
</evidence>
<evidence type="ECO:0000313" key="3">
    <source>
        <dbReference type="EMBL" id="RHY36196.1"/>
    </source>
</evidence>
<dbReference type="EMBL" id="QUTE01011901">
    <property type="protein sequence ID" value="RHZ08568.1"/>
    <property type="molecule type" value="Genomic_DNA"/>
</dbReference>
<dbReference type="EMBL" id="QUTF01013711">
    <property type="protein sequence ID" value="RHZ16436.1"/>
    <property type="molecule type" value="Genomic_DNA"/>
</dbReference>
<evidence type="ECO:0000313" key="18">
    <source>
        <dbReference type="Proteomes" id="UP000286510"/>
    </source>
</evidence>
<dbReference type="EMBL" id="QUTB01004219">
    <property type="protein sequence ID" value="RHY63381.1"/>
    <property type="molecule type" value="Genomic_DNA"/>
</dbReference>
<evidence type="ECO:0000313" key="13">
    <source>
        <dbReference type="Proteomes" id="UP000266239"/>
    </source>
</evidence>
<dbReference type="Proteomes" id="UP000286510">
    <property type="component" value="Unassembled WGS sequence"/>
</dbReference>
<dbReference type="VEuPathDB" id="FungiDB:H257_15957"/>
<dbReference type="EMBL" id="QUTA01005637">
    <property type="protein sequence ID" value="RHY14803.1"/>
    <property type="molecule type" value="Genomic_DNA"/>
</dbReference>
<dbReference type="VEuPathDB" id="FungiDB:H257_15956"/>
<dbReference type="Proteomes" id="UP000283543">
    <property type="component" value="Unassembled WGS sequence"/>
</dbReference>
<dbReference type="EMBL" id="QUTC01012613">
    <property type="protein sequence ID" value="RHY36196.1"/>
    <property type="molecule type" value="Genomic_DNA"/>
</dbReference>
<dbReference type="EMBL" id="QUSZ01005379">
    <property type="protein sequence ID" value="RHY09956.1"/>
    <property type="molecule type" value="Genomic_DNA"/>
</dbReference>
<evidence type="ECO:0000313" key="11">
    <source>
        <dbReference type="Proteomes" id="UP000265716"/>
    </source>
</evidence>
<accession>A0A397CKY0</accession>
<evidence type="ECO:0000313" key="1">
    <source>
        <dbReference type="EMBL" id="RHY09956.1"/>
    </source>
</evidence>